<comment type="similarity">
    <text evidence="1">Belongs to the cullin family.</text>
</comment>
<dbReference type="InterPro" id="IPR036317">
    <property type="entry name" value="Cullin_homology_sf"/>
</dbReference>
<sequence>MWRDRGQNIILSIKQLIHNYELYSREVFSSTLEKLIRNKLLHVGVNTHDILQAYATIIECLSQYDPSFVLVHRICRIIRDYVKQRPDTMRTIITFIAIEKPGESCLTSDIAVTNANRLTLMLEEEQLNGLNDEYVIMLCDNRENRWMDWIPDPLDADPKESRLFRESADVFNMLVSIYGSKDLFVKEYQNLLSERLLLNGWERHIHSEFTYLETMKRRFTEGELNHCEVMIRDIRESWKLARFAAPYLPFPVSPRIISFVYWPEITSNNLDNNFPFRPYTFFKEALDAYEKVYSQHKAARNITWHSDFGSQVELELEIDGKVLEIEAPLPQAQILFLFLEKERWIVTELSEKSGLNILQLKKRLDWLCSKGLIFQGGLDEITLEETFCLTSSPSSIQVMERKDETVILDDFSDDNEEEQNSIEDIVEELEQYWNYTKNLLIYRTTNEPLTAQYLHRMFKNFTSPGKTVPTLDAVQMFMHRKVRQNLVFIENGVYKATKDLK</sequence>
<protein>
    <submittedName>
        <fullName evidence="3">CULLIN_2 domain-containing protein</fullName>
    </submittedName>
</protein>
<dbReference type="Proteomes" id="UP000605970">
    <property type="component" value="Unassembled WGS sequence"/>
</dbReference>
<keyword evidence="4" id="KW-1185">Reference proteome</keyword>
<organism evidence="3 4">
    <name type="scientific">Meloidogyne graminicola</name>
    <dbReference type="NCBI Taxonomy" id="189291"/>
    <lineage>
        <taxon>Eukaryota</taxon>
        <taxon>Metazoa</taxon>
        <taxon>Ecdysozoa</taxon>
        <taxon>Nematoda</taxon>
        <taxon>Chromadorea</taxon>
        <taxon>Rhabditida</taxon>
        <taxon>Tylenchina</taxon>
        <taxon>Tylenchomorpha</taxon>
        <taxon>Tylenchoidea</taxon>
        <taxon>Meloidogynidae</taxon>
        <taxon>Meloidogyninae</taxon>
        <taxon>Meloidogyne</taxon>
    </lineage>
</organism>
<dbReference type="PANTHER" id="PTHR45957:SF1">
    <property type="entry name" value="ANAPHASE-PROMOTING COMPLEX SUBUNIT 2"/>
    <property type="match status" value="1"/>
</dbReference>
<dbReference type="GO" id="GO:0006511">
    <property type="term" value="P:ubiquitin-dependent protein catabolic process"/>
    <property type="evidence" value="ECO:0007669"/>
    <property type="project" value="InterPro"/>
</dbReference>
<dbReference type="InterPro" id="IPR036388">
    <property type="entry name" value="WH-like_DNA-bd_sf"/>
</dbReference>
<dbReference type="InterPro" id="IPR057975">
    <property type="entry name" value="TPR_ANAPC2"/>
</dbReference>
<evidence type="ECO:0000259" key="2">
    <source>
        <dbReference type="PROSITE" id="PS50069"/>
    </source>
</evidence>
<dbReference type="PANTHER" id="PTHR45957">
    <property type="entry name" value="ANAPHASE-PROMOTING COMPLEX SUBUNIT 2"/>
    <property type="match status" value="1"/>
</dbReference>
<evidence type="ECO:0000256" key="1">
    <source>
        <dbReference type="PROSITE-ProRule" id="PRU00330"/>
    </source>
</evidence>
<dbReference type="Gene3D" id="1.20.1310.10">
    <property type="entry name" value="Cullin Repeats"/>
    <property type="match status" value="1"/>
</dbReference>
<dbReference type="SMART" id="SM00182">
    <property type="entry name" value="CULLIN"/>
    <property type="match status" value="1"/>
</dbReference>
<dbReference type="GO" id="GO:0031625">
    <property type="term" value="F:ubiquitin protein ligase binding"/>
    <property type="evidence" value="ECO:0007669"/>
    <property type="project" value="InterPro"/>
</dbReference>
<feature type="domain" description="Cullin family profile" evidence="2">
    <location>
        <begin position="130"/>
        <end position="368"/>
    </location>
</feature>
<dbReference type="InterPro" id="IPR044554">
    <property type="entry name" value="ANAPC2"/>
</dbReference>
<gene>
    <name evidence="3" type="ORF">Mgra_00007413</name>
</gene>
<dbReference type="OrthoDB" id="5581181at2759"/>
<evidence type="ECO:0000313" key="4">
    <source>
        <dbReference type="Proteomes" id="UP000605970"/>
    </source>
</evidence>
<accession>A0A8S9ZIK8</accession>
<dbReference type="Gene3D" id="3.30.230.130">
    <property type="entry name" value="Cullin, Chain C, Domain 2"/>
    <property type="match status" value="1"/>
</dbReference>
<dbReference type="GO" id="GO:0005680">
    <property type="term" value="C:anaphase-promoting complex"/>
    <property type="evidence" value="ECO:0007669"/>
    <property type="project" value="TreeGrafter"/>
</dbReference>
<dbReference type="InterPro" id="IPR016158">
    <property type="entry name" value="Cullin_homology"/>
</dbReference>
<dbReference type="GO" id="GO:0007091">
    <property type="term" value="P:metaphase/anaphase transition of mitotic cell cycle"/>
    <property type="evidence" value="ECO:0007669"/>
    <property type="project" value="TreeGrafter"/>
</dbReference>
<proteinExistence type="inferred from homology"/>
<dbReference type="Pfam" id="PF26557">
    <property type="entry name" value="Cullin_AB"/>
    <property type="match status" value="1"/>
</dbReference>
<dbReference type="GO" id="GO:0070979">
    <property type="term" value="P:protein K11-linked ubiquitination"/>
    <property type="evidence" value="ECO:0007669"/>
    <property type="project" value="TreeGrafter"/>
</dbReference>
<dbReference type="SUPFAM" id="SSF75632">
    <property type="entry name" value="Cullin homology domain"/>
    <property type="match status" value="1"/>
</dbReference>
<comment type="caution">
    <text evidence="3">The sequence shown here is derived from an EMBL/GenBank/DDBJ whole genome shotgun (WGS) entry which is preliminary data.</text>
</comment>
<dbReference type="AlphaFoldDB" id="A0A8S9ZIK8"/>
<reference evidence="3" key="1">
    <citation type="journal article" date="2020" name="Ecol. Evol.">
        <title>Genome structure and content of the rice root-knot nematode (Meloidogyne graminicola).</title>
        <authorList>
            <person name="Phan N.T."/>
            <person name="Danchin E.G.J."/>
            <person name="Klopp C."/>
            <person name="Perfus-Barbeoch L."/>
            <person name="Kozlowski D.K."/>
            <person name="Koutsovoulos G.D."/>
            <person name="Lopez-Roques C."/>
            <person name="Bouchez O."/>
            <person name="Zahm M."/>
            <person name="Besnard G."/>
            <person name="Bellafiore S."/>
        </authorList>
    </citation>
    <scope>NUCLEOTIDE SEQUENCE</scope>
    <source>
        <strain evidence="3">VN-18</strain>
    </source>
</reference>
<dbReference type="Pfam" id="PF25773">
    <property type="entry name" value="TPR_ANAPC2"/>
    <property type="match status" value="1"/>
</dbReference>
<dbReference type="Gene3D" id="1.10.10.10">
    <property type="entry name" value="Winged helix-like DNA-binding domain superfamily/Winged helix DNA-binding domain"/>
    <property type="match status" value="1"/>
</dbReference>
<evidence type="ECO:0000313" key="3">
    <source>
        <dbReference type="EMBL" id="KAF7633222.1"/>
    </source>
</evidence>
<dbReference type="PROSITE" id="PS50069">
    <property type="entry name" value="CULLIN_2"/>
    <property type="match status" value="1"/>
</dbReference>
<name>A0A8S9ZIK8_9BILA</name>
<dbReference type="InterPro" id="IPR059120">
    <property type="entry name" value="Cullin-like_AB"/>
</dbReference>
<dbReference type="EMBL" id="JABEBT010000082">
    <property type="protein sequence ID" value="KAF7633222.1"/>
    <property type="molecule type" value="Genomic_DNA"/>
</dbReference>